<dbReference type="AlphaFoldDB" id="A0A2T0TGD3"/>
<dbReference type="PANTHER" id="PTHR43289:SF6">
    <property type="entry name" value="SERINE_THREONINE-PROTEIN KINASE NEKL-3"/>
    <property type="match status" value="1"/>
</dbReference>
<gene>
    <name evidence="10" type="ORF">CLV43_102312</name>
</gene>
<feature type="region of interest" description="Disordered" evidence="7">
    <location>
        <begin position="225"/>
        <end position="253"/>
    </location>
</feature>
<reference evidence="10 11" key="1">
    <citation type="submission" date="2018-03" db="EMBL/GenBank/DDBJ databases">
        <title>Genomic Encyclopedia of Archaeal and Bacterial Type Strains, Phase II (KMG-II): from individual species to whole genera.</title>
        <authorList>
            <person name="Goeker M."/>
        </authorList>
    </citation>
    <scope>NUCLEOTIDE SEQUENCE [LARGE SCALE GENOMIC DNA]</scope>
    <source>
        <strain evidence="10 11">DSM 44720</strain>
    </source>
</reference>
<evidence type="ECO:0000256" key="8">
    <source>
        <dbReference type="SAM" id="Phobius"/>
    </source>
</evidence>
<dbReference type="Gene3D" id="1.10.510.10">
    <property type="entry name" value="Transferase(Phosphotransferase) domain 1"/>
    <property type="match status" value="1"/>
</dbReference>
<dbReference type="EMBL" id="PVTF01000002">
    <property type="protein sequence ID" value="PRY44747.1"/>
    <property type="molecule type" value="Genomic_DNA"/>
</dbReference>
<keyword evidence="8" id="KW-0812">Transmembrane</keyword>
<dbReference type="PROSITE" id="PS50011">
    <property type="entry name" value="PROTEIN_KINASE_DOM"/>
    <property type="match status" value="1"/>
</dbReference>
<evidence type="ECO:0000256" key="2">
    <source>
        <dbReference type="ARBA" id="ARBA00022527"/>
    </source>
</evidence>
<evidence type="ECO:0000256" key="7">
    <source>
        <dbReference type="SAM" id="MobiDB-lite"/>
    </source>
</evidence>
<keyword evidence="8" id="KW-1133">Transmembrane helix</keyword>
<evidence type="ECO:0000313" key="11">
    <source>
        <dbReference type="Proteomes" id="UP000239494"/>
    </source>
</evidence>
<dbReference type="SUPFAM" id="SSF56112">
    <property type="entry name" value="Protein kinase-like (PK-like)"/>
    <property type="match status" value="1"/>
</dbReference>
<evidence type="ECO:0000256" key="4">
    <source>
        <dbReference type="ARBA" id="ARBA00022741"/>
    </source>
</evidence>
<name>A0A2T0TGD3_9PSEU</name>
<keyword evidence="4" id="KW-0547">Nucleotide-binding</keyword>
<keyword evidence="3" id="KW-0808">Transferase</keyword>
<proteinExistence type="predicted"/>
<accession>A0A2T0TGD3</accession>
<keyword evidence="8" id="KW-0472">Membrane</keyword>
<evidence type="ECO:0000259" key="9">
    <source>
        <dbReference type="PROSITE" id="PS50011"/>
    </source>
</evidence>
<feature type="domain" description="Protein kinase" evidence="9">
    <location>
        <begin position="3"/>
        <end position="224"/>
    </location>
</feature>
<keyword evidence="6" id="KW-0067">ATP-binding</keyword>
<keyword evidence="5 10" id="KW-0418">Kinase</keyword>
<dbReference type="GO" id="GO:0004674">
    <property type="term" value="F:protein serine/threonine kinase activity"/>
    <property type="evidence" value="ECO:0007669"/>
    <property type="project" value="UniProtKB-KW"/>
</dbReference>
<sequence length="386" mass="39923">MTGEDFDLIGTGPVATVYGGLYLALKVFPSAAPPDALDAAERERAALDAIRDTAPILPVDDVLELPDGRTALQMELCSLSLAELVAGSGELLVADAVAVGLAVATAVAAAHRAGVVHGGLSPYNVLFHPSGAPVVADFGVALRRAFPVEQPTPYTAPETARDGTMDERSDLYGLGGVLHLALTGHPPSEGGEPPPELARLVTRLLAPDPADRPSTSDVVVRQLTALGEQDPPKPPRVEPPPVTSGPVARPRSRVGSGVVTGLLAGGAVLVALPFLLRATLATPSSAAPAPTPTVASSARSIPLTLDDPVDHGTYVDLSWQGEDGLAFAVVVAADDRKPEVRVAQRNRTMRVEVEEGREYCFQVQATDGTLVVESAPKAIRGAACKS</sequence>
<organism evidence="10 11">
    <name type="scientific">Umezawaea tangerina</name>
    <dbReference type="NCBI Taxonomy" id="84725"/>
    <lineage>
        <taxon>Bacteria</taxon>
        <taxon>Bacillati</taxon>
        <taxon>Actinomycetota</taxon>
        <taxon>Actinomycetes</taxon>
        <taxon>Pseudonocardiales</taxon>
        <taxon>Pseudonocardiaceae</taxon>
        <taxon>Umezawaea</taxon>
    </lineage>
</organism>
<keyword evidence="2 10" id="KW-0723">Serine/threonine-protein kinase</keyword>
<evidence type="ECO:0000256" key="1">
    <source>
        <dbReference type="ARBA" id="ARBA00012513"/>
    </source>
</evidence>
<dbReference type="InterPro" id="IPR000719">
    <property type="entry name" value="Prot_kinase_dom"/>
</dbReference>
<dbReference type="Proteomes" id="UP000239494">
    <property type="component" value="Unassembled WGS sequence"/>
</dbReference>
<evidence type="ECO:0000313" key="10">
    <source>
        <dbReference type="EMBL" id="PRY44747.1"/>
    </source>
</evidence>
<feature type="transmembrane region" description="Helical" evidence="8">
    <location>
        <begin position="254"/>
        <end position="276"/>
    </location>
</feature>
<dbReference type="SMART" id="SM00220">
    <property type="entry name" value="S_TKc"/>
    <property type="match status" value="1"/>
</dbReference>
<dbReference type="GO" id="GO:0005524">
    <property type="term" value="F:ATP binding"/>
    <property type="evidence" value="ECO:0007669"/>
    <property type="project" value="UniProtKB-KW"/>
</dbReference>
<dbReference type="PANTHER" id="PTHR43289">
    <property type="entry name" value="MITOGEN-ACTIVATED PROTEIN KINASE KINASE KINASE 20-RELATED"/>
    <property type="match status" value="1"/>
</dbReference>
<evidence type="ECO:0000256" key="6">
    <source>
        <dbReference type="ARBA" id="ARBA00022840"/>
    </source>
</evidence>
<evidence type="ECO:0000256" key="5">
    <source>
        <dbReference type="ARBA" id="ARBA00022777"/>
    </source>
</evidence>
<dbReference type="RefSeq" id="WP_106186340.1">
    <property type="nucleotide sequence ID" value="NZ_PVTF01000002.1"/>
</dbReference>
<keyword evidence="11" id="KW-1185">Reference proteome</keyword>
<dbReference type="EC" id="2.7.11.1" evidence="1"/>
<dbReference type="InterPro" id="IPR011009">
    <property type="entry name" value="Kinase-like_dom_sf"/>
</dbReference>
<dbReference type="OrthoDB" id="3815424at2"/>
<evidence type="ECO:0000256" key="3">
    <source>
        <dbReference type="ARBA" id="ARBA00022679"/>
    </source>
</evidence>
<dbReference type="Pfam" id="PF00069">
    <property type="entry name" value="Pkinase"/>
    <property type="match status" value="1"/>
</dbReference>
<comment type="caution">
    <text evidence="10">The sequence shown here is derived from an EMBL/GenBank/DDBJ whole genome shotgun (WGS) entry which is preliminary data.</text>
</comment>
<protein>
    <recommendedName>
        <fullName evidence="1">non-specific serine/threonine protein kinase</fullName>
        <ecNumber evidence="1">2.7.11.1</ecNumber>
    </recommendedName>
</protein>